<keyword evidence="3" id="KW-1185">Reference proteome</keyword>
<evidence type="ECO:0000313" key="2">
    <source>
        <dbReference type="EMBL" id="CAJ59579.1"/>
    </source>
</evidence>
<feature type="compositionally biased region" description="Polar residues" evidence="1">
    <location>
        <begin position="75"/>
        <end position="86"/>
    </location>
</feature>
<gene>
    <name evidence="2" type="ordered locus">FRAAL0913</name>
</gene>
<evidence type="ECO:0000313" key="3">
    <source>
        <dbReference type="Proteomes" id="UP000000657"/>
    </source>
</evidence>
<accession>Q0RS86</accession>
<dbReference type="EMBL" id="CT573213">
    <property type="protein sequence ID" value="CAJ59579.1"/>
    <property type="molecule type" value="Genomic_DNA"/>
</dbReference>
<name>Q0RS86_FRAAA</name>
<feature type="region of interest" description="Disordered" evidence="1">
    <location>
        <begin position="49"/>
        <end position="95"/>
    </location>
</feature>
<dbReference type="Proteomes" id="UP000000657">
    <property type="component" value="Chromosome"/>
</dbReference>
<organism evidence="2 3">
    <name type="scientific">Frankia alni (strain DSM 45986 / CECT 9034 / ACN14a)</name>
    <dbReference type="NCBI Taxonomy" id="326424"/>
    <lineage>
        <taxon>Bacteria</taxon>
        <taxon>Bacillati</taxon>
        <taxon>Actinomycetota</taxon>
        <taxon>Actinomycetes</taxon>
        <taxon>Frankiales</taxon>
        <taxon>Frankiaceae</taxon>
        <taxon>Frankia</taxon>
    </lineage>
</organism>
<dbReference type="HOGENOM" id="CLU_2368722_0_0_11"/>
<dbReference type="STRING" id="326424.FRAAL0913"/>
<proteinExistence type="predicted"/>
<reference evidence="2 3" key="1">
    <citation type="journal article" date="2007" name="Genome Res.">
        <title>Genome characteristics of facultatively symbiotic Frankia sp. strains reflect host range and host plant biogeography.</title>
        <authorList>
            <person name="Normand P."/>
            <person name="Lapierre P."/>
            <person name="Tisa L.S."/>
            <person name="Gogarten J.P."/>
            <person name="Alloisio N."/>
            <person name="Bagnarol E."/>
            <person name="Bassi C.A."/>
            <person name="Berry A.M."/>
            <person name="Bickhart D.M."/>
            <person name="Choisne N."/>
            <person name="Couloux A."/>
            <person name="Cournoyer B."/>
            <person name="Cruveiller S."/>
            <person name="Daubin V."/>
            <person name="Demange N."/>
            <person name="Francino M.P."/>
            <person name="Goltsman E."/>
            <person name="Huang Y."/>
            <person name="Kopp O.R."/>
            <person name="Labarre L."/>
            <person name="Lapidus A."/>
            <person name="Lavire C."/>
            <person name="Marechal J."/>
            <person name="Martinez M."/>
            <person name="Mastronunzio J.E."/>
            <person name="Mullin B.C."/>
            <person name="Niemann J."/>
            <person name="Pujic P."/>
            <person name="Rawnsley T."/>
            <person name="Rouy Z."/>
            <person name="Schenowitz C."/>
            <person name="Sellstedt A."/>
            <person name="Tavares F."/>
            <person name="Tomkins J.P."/>
            <person name="Vallenet D."/>
            <person name="Valverde C."/>
            <person name="Wall L.G."/>
            <person name="Wang Y."/>
            <person name="Medigue C."/>
            <person name="Benson D.R."/>
        </authorList>
    </citation>
    <scope>NUCLEOTIDE SEQUENCE [LARGE SCALE GENOMIC DNA]</scope>
    <source>
        <strain evidence="3">DSM 45986 / CECT 9034 / ACN14a</strain>
    </source>
</reference>
<dbReference type="KEGG" id="fal:FRAAL0913"/>
<evidence type="ECO:0000256" key="1">
    <source>
        <dbReference type="SAM" id="MobiDB-lite"/>
    </source>
</evidence>
<sequence length="95" mass="10695">MRVALHRSWSPPFSYVTIRFAQGSRPSTVHYRELTEGFTREVRDGRYLNASDSPVVPRTGLPLHQRESNRHATETLPTRSVVSSTGRYGPSLTAP</sequence>
<protein>
    <submittedName>
        <fullName evidence="2">Uncharacterized protein</fullName>
    </submittedName>
</protein>
<dbReference type="AlphaFoldDB" id="Q0RS86"/>
<feature type="compositionally biased region" description="Basic and acidic residues" evidence="1">
    <location>
        <begin position="64"/>
        <end position="73"/>
    </location>
</feature>